<comment type="caution">
    <text evidence="1">The sequence shown here is derived from an EMBL/GenBank/DDBJ whole genome shotgun (WGS) entry which is preliminary data.</text>
</comment>
<dbReference type="EMBL" id="BMAT01013948">
    <property type="protein sequence ID" value="GFS23648.1"/>
    <property type="molecule type" value="Genomic_DNA"/>
</dbReference>
<organism evidence="1 2">
    <name type="scientific">Elysia marginata</name>
    <dbReference type="NCBI Taxonomy" id="1093978"/>
    <lineage>
        <taxon>Eukaryota</taxon>
        <taxon>Metazoa</taxon>
        <taxon>Spiralia</taxon>
        <taxon>Lophotrochozoa</taxon>
        <taxon>Mollusca</taxon>
        <taxon>Gastropoda</taxon>
        <taxon>Heterobranchia</taxon>
        <taxon>Euthyneura</taxon>
        <taxon>Panpulmonata</taxon>
        <taxon>Sacoglossa</taxon>
        <taxon>Placobranchoidea</taxon>
        <taxon>Plakobranchidae</taxon>
        <taxon>Elysia</taxon>
    </lineage>
</organism>
<gene>
    <name evidence="1" type="ORF">ElyMa_006983200</name>
</gene>
<sequence length="91" mass="10425">MATSNDLLIKKLEKRPVIEFFAAEVCSATNIHTRMKTVYDEMCISECKAQSMEYRHKTSPSPGKFKVLFTVFLDTEGVVHMTFLEQGQTEM</sequence>
<evidence type="ECO:0000313" key="1">
    <source>
        <dbReference type="EMBL" id="GFS23648.1"/>
    </source>
</evidence>
<evidence type="ECO:0000313" key="2">
    <source>
        <dbReference type="Proteomes" id="UP000762676"/>
    </source>
</evidence>
<reference evidence="1 2" key="1">
    <citation type="journal article" date="2021" name="Elife">
        <title>Chloroplast acquisition without the gene transfer in kleptoplastic sea slugs, Plakobranchus ocellatus.</title>
        <authorList>
            <person name="Maeda T."/>
            <person name="Takahashi S."/>
            <person name="Yoshida T."/>
            <person name="Shimamura S."/>
            <person name="Takaki Y."/>
            <person name="Nagai Y."/>
            <person name="Toyoda A."/>
            <person name="Suzuki Y."/>
            <person name="Arimoto A."/>
            <person name="Ishii H."/>
            <person name="Satoh N."/>
            <person name="Nishiyama T."/>
            <person name="Hasebe M."/>
            <person name="Maruyama T."/>
            <person name="Minagawa J."/>
            <person name="Obokata J."/>
            <person name="Shigenobu S."/>
        </authorList>
    </citation>
    <scope>NUCLEOTIDE SEQUENCE [LARGE SCALE GENOMIC DNA]</scope>
</reference>
<accession>A0AAV4JPN7</accession>
<dbReference type="Proteomes" id="UP000762676">
    <property type="component" value="Unassembled WGS sequence"/>
</dbReference>
<keyword evidence="2" id="KW-1185">Reference proteome</keyword>
<proteinExistence type="predicted"/>
<name>A0AAV4JPN7_9GAST</name>
<evidence type="ECO:0008006" key="3">
    <source>
        <dbReference type="Google" id="ProtNLM"/>
    </source>
</evidence>
<protein>
    <recommendedName>
        <fullName evidence="3">Tim10-like domain-containing protein</fullName>
    </recommendedName>
</protein>
<dbReference type="AlphaFoldDB" id="A0AAV4JPN7"/>